<dbReference type="GO" id="GO:0004623">
    <property type="term" value="F:phospholipase A2 activity"/>
    <property type="evidence" value="ECO:0007669"/>
    <property type="project" value="TreeGrafter"/>
</dbReference>
<dbReference type="Gene3D" id="3.40.50.1110">
    <property type="entry name" value="SGNH hydrolase"/>
    <property type="match status" value="1"/>
</dbReference>
<feature type="transmembrane region" description="Helical" evidence="1">
    <location>
        <begin position="508"/>
        <end position="531"/>
    </location>
</feature>
<feature type="non-terminal residue" evidence="2">
    <location>
        <position position="1"/>
    </location>
</feature>
<dbReference type="InterPro" id="IPR035547">
    <property type="entry name" value="Phospholipase_B"/>
</dbReference>
<dbReference type="PANTHER" id="PTHR21325:SF52">
    <property type="entry name" value="PHOSPHOLIPASE B1, MEMBRANE-ASSOCIATED"/>
    <property type="match status" value="1"/>
</dbReference>
<sequence>VPHAFVNLVTLLDVIPIRKLYQEKSIYCPRLIMRFMCPCVFTPNDNSSEIEKLEFLNQRYQDGLPDASYFAPDCFHFHQKSHTQIARGLWNNMAQPYLMTYKNSNYTYHKENAPVYGSQMLCKDKEASTEYPTSVHSLKPADVQVIAALGESLTVPKALVNLVEVMDLLPLRQLFLDSRLPCAVHLAEDQCSCLLSLKEGSLDLMMMEEAIKAYQLQPFLRTYNNSNATNPSENPTKLPDQIAEGAKAIGLNDIKTAWRGLSWRNISSQAHELVELMKKSPNLNYKEDWKLVTIFIGVNDLCQHCLDKEAYSVEKYINHLQEALDILYKELPRAFVNMVEIMELTGLRQIEREESKCILPGVSLCPCFLNSWDNSSDLQEMEIINREFQIKSAMLFNSGRYDQREDFAIVVQPFFRNTFLPLDSDGKPDLSFFAVDCFHFSERAHAEMAVALWNNMLEPVGYKQPYKHFTKERLKLKCPTSEYPYFFTKRNSQMHNSVLETKSNGDSIPYWAVIIAATTGILAGSLIVWGLMTHKINKHSRARDAAAEEKTTF</sequence>
<dbReference type="Pfam" id="PF00657">
    <property type="entry name" value="Lipase_GDSL"/>
    <property type="match status" value="1"/>
</dbReference>
<dbReference type="InterPro" id="IPR038885">
    <property type="entry name" value="PLB1"/>
</dbReference>
<keyword evidence="1" id="KW-0812">Transmembrane</keyword>
<accession>V8NN21</accession>
<dbReference type="EMBL" id="AZIM01002987">
    <property type="protein sequence ID" value="ETE62932.1"/>
    <property type="molecule type" value="Genomic_DNA"/>
</dbReference>
<proteinExistence type="predicted"/>
<name>V8NN21_OPHHA</name>
<dbReference type="SUPFAM" id="SSF52266">
    <property type="entry name" value="SGNH hydrolase"/>
    <property type="match status" value="1"/>
</dbReference>
<comment type="caution">
    <text evidence="2">The sequence shown here is derived from an EMBL/GenBank/DDBJ whole genome shotgun (WGS) entry which is preliminary data.</text>
</comment>
<dbReference type="GO" id="GO:0004622">
    <property type="term" value="F:phosphatidylcholine lysophospholipase activity"/>
    <property type="evidence" value="ECO:0007669"/>
    <property type="project" value="TreeGrafter"/>
</dbReference>
<dbReference type="PANTHER" id="PTHR21325">
    <property type="entry name" value="PHOSPHOLIPASE B, PLB1"/>
    <property type="match status" value="1"/>
</dbReference>
<keyword evidence="3" id="KW-1185">Reference proteome</keyword>
<dbReference type="InterPro" id="IPR036514">
    <property type="entry name" value="SGNH_hydro_sf"/>
</dbReference>
<dbReference type="CDD" id="cd01824">
    <property type="entry name" value="Phospholipase_B_like"/>
    <property type="match status" value="1"/>
</dbReference>
<dbReference type="GO" id="GO:0050253">
    <property type="term" value="F:retinyl-palmitate esterase activity"/>
    <property type="evidence" value="ECO:0007669"/>
    <property type="project" value="TreeGrafter"/>
</dbReference>
<dbReference type="InterPro" id="IPR001087">
    <property type="entry name" value="GDSL"/>
</dbReference>
<keyword evidence="1" id="KW-1133">Transmembrane helix</keyword>
<dbReference type="AlphaFoldDB" id="V8NN21"/>
<dbReference type="GO" id="GO:0031526">
    <property type="term" value="C:brush border membrane"/>
    <property type="evidence" value="ECO:0007669"/>
    <property type="project" value="TreeGrafter"/>
</dbReference>
<dbReference type="Proteomes" id="UP000018936">
    <property type="component" value="Unassembled WGS sequence"/>
</dbReference>
<reference evidence="2 3" key="1">
    <citation type="journal article" date="2013" name="Proc. Natl. Acad. Sci. U.S.A.">
        <title>The king cobra genome reveals dynamic gene evolution and adaptation in the snake venom system.</title>
        <authorList>
            <person name="Vonk F.J."/>
            <person name="Casewell N.R."/>
            <person name="Henkel C.V."/>
            <person name="Heimberg A.M."/>
            <person name="Jansen H.J."/>
            <person name="McCleary R.J."/>
            <person name="Kerkkamp H.M."/>
            <person name="Vos R.A."/>
            <person name="Guerreiro I."/>
            <person name="Calvete J.J."/>
            <person name="Wuster W."/>
            <person name="Woods A.E."/>
            <person name="Logan J.M."/>
            <person name="Harrison R.A."/>
            <person name="Castoe T.A."/>
            <person name="de Koning A.P."/>
            <person name="Pollock D.D."/>
            <person name="Yandell M."/>
            <person name="Calderon D."/>
            <person name="Renjifo C."/>
            <person name="Currier R.B."/>
            <person name="Salgado D."/>
            <person name="Pla D."/>
            <person name="Sanz L."/>
            <person name="Hyder A.S."/>
            <person name="Ribeiro J.M."/>
            <person name="Arntzen J.W."/>
            <person name="van den Thillart G.E."/>
            <person name="Boetzer M."/>
            <person name="Pirovano W."/>
            <person name="Dirks R.P."/>
            <person name="Spaink H.P."/>
            <person name="Duboule D."/>
            <person name="McGlinn E."/>
            <person name="Kini R.M."/>
            <person name="Richardson M.K."/>
        </authorList>
    </citation>
    <scope>NUCLEOTIDE SEQUENCE</scope>
    <source>
        <tissue evidence="2">Blood</tissue>
    </source>
</reference>
<gene>
    <name evidence="2" type="primary">PLB1</name>
    <name evidence="2" type="ORF">L345_11310</name>
</gene>
<keyword evidence="1" id="KW-0472">Membrane</keyword>
<dbReference type="OrthoDB" id="10265800at2759"/>
<organism evidence="2 3">
    <name type="scientific">Ophiophagus hannah</name>
    <name type="common">King cobra</name>
    <name type="synonym">Naja hannah</name>
    <dbReference type="NCBI Taxonomy" id="8665"/>
    <lineage>
        <taxon>Eukaryota</taxon>
        <taxon>Metazoa</taxon>
        <taxon>Chordata</taxon>
        <taxon>Craniata</taxon>
        <taxon>Vertebrata</taxon>
        <taxon>Euteleostomi</taxon>
        <taxon>Lepidosauria</taxon>
        <taxon>Squamata</taxon>
        <taxon>Bifurcata</taxon>
        <taxon>Unidentata</taxon>
        <taxon>Episquamata</taxon>
        <taxon>Toxicofera</taxon>
        <taxon>Serpentes</taxon>
        <taxon>Colubroidea</taxon>
        <taxon>Elapidae</taxon>
        <taxon>Elapinae</taxon>
        <taxon>Ophiophagus</taxon>
    </lineage>
</organism>
<evidence type="ECO:0000313" key="2">
    <source>
        <dbReference type="EMBL" id="ETE62932.1"/>
    </source>
</evidence>
<dbReference type="GO" id="GO:0006644">
    <property type="term" value="P:phospholipid metabolic process"/>
    <property type="evidence" value="ECO:0007669"/>
    <property type="project" value="TreeGrafter"/>
</dbReference>
<protein>
    <submittedName>
        <fullName evidence="2">Phospholipase B1, membrane-associated</fullName>
    </submittedName>
</protein>
<evidence type="ECO:0000256" key="1">
    <source>
        <dbReference type="SAM" id="Phobius"/>
    </source>
</evidence>
<evidence type="ECO:0000313" key="3">
    <source>
        <dbReference type="Proteomes" id="UP000018936"/>
    </source>
</evidence>